<evidence type="ECO:0000313" key="1">
    <source>
        <dbReference type="EMBL" id="ANZ44819.1"/>
    </source>
</evidence>
<keyword evidence="2" id="KW-1185">Reference proteome</keyword>
<reference evidence="1" key="1">
    <citation type="submission" date="2016-08" db="EMBL/GenBank/DDBJ databases">
        <title>Complete genome of Cloacibacillus porcorum.</title>
        <authorList>
            <person name="Looft T."/>
            <person name="Bayles D.O."/>
            <person name="Alt D.P."/>
        </authorList>
    </citation>
    <scope>NUCLEOTIDE SEQUENCE [LARGE SCALE GENOMIC DNA]</scope>
    <source>
        <strain evidence="1">CL-84</strain>
    </source>
</reference>
<dbReference type="STRING" id="1197717.BED41_06805"/>
<protein>
    <submittedName>
        <fullName evidence="1">Uncharacterized protein</fullName>
    </submittedName>
</protein>
<gene>
    <name evidence="1" type="ORF">BED41_06805</name>
</gene>
<name>A0A1B2I4D3_9BACT</name>
<dbReference type="Proteomes" id="UP000093044">
    <property type="component" value="Chromosome"/>
</dbReference>
<organism evidence="1 2">
    <name type="scientific">Cloacibacillus porcorum</name>
    <dbReference type="NCBI Taxonomy" id="1197717"/>
    <lineage>
        <taxon>Bacteria</taxon>
        <taxon>Thermotogati</taxon>
        <taxon>Synergistota</taxon>
        <taxon>Synergistia</taxon>
        <taxon>Synergistales</taxon>
        <taxon>Synergistaceae</taxon>
        <taxon>Cloacibacillus</taxon>
    </lineage>
</organism>
<dbReference type="RefSeq" id="WP_066744310.1">
    <property type="nucleotide sequence ID" value="NZ_CALCLR010000119.1"/>
</dbReference>
<dbReference type="KEGG" id="cpor:BED41_06805"/>
<dbReference type="EMBL" id="CP016757">
    <property type="protein sequence ID" value="ANZ44819.1"/>
    <property type="molecule type" value="Genomic_DNA"/>
</dbReference>
<proteinExistence type="predicted"/>
<evidence type="ECO:0000313" key="2">
    <source>
        <dbReference type="Proteomes" id="UP000093044"/>
    </source>
</evidence>
<accession>A0A1B2I4D3</accession>
<sequence>MLKKSILFVIVLLFTLSAAAALAAEATKLPEIAGWENGQLRTTELDALSGYKGMWLERTYRTSGGTPFRAIWVEGAGAKGWEANEMSSDDGEIWGGETSEKVTVAGHNAMLEYRPVVGYSLIVKIGKDGVLTLESQVATKDALTEAAGILIKNMK</sequence>
<dbReference type="GeneID" id="83057558"/>
<dbReference type="AlphaFoldDB" id="A0A1B2I4D3"/>